<dbReference type="EMBL" id="LRQE01000025">
    <property type="protein sequence ID" value="KXA30463.1"/>
    <property type="molecule type" value="Genomic_DNA"/>
</dbReference>
<organism evidence="3">
    <name type="scientific">Peptoniphilus harei</name>
    <dbReference type="NCBI Taxonomy" id="54005"/>
    <lineage>
        <taxon>Bacteria</taxon>
        <taxon>Bacillati</taxon>
        <taxon>Bacillota</taxon>
        <taxon>Tissierellia</taxon>
        <taxon>Tissierellales</taxon>
        <taxon>Peptoniphilaceae</taxon>
        <taxon>Peptoniphilus</taxon>
    </lineage>
</organism>
<keyword evidence="2" id="KW-0812">Transmembrane</keyword>
<keyword evidence="1" id="KW-0175">Coiled coil</keyword>
<feature type="transmembrane region" description="Helical" evidence="2">
    <location>
        <begin position="7"/>
        <end position="25"/>
    </location>
</feature>
<comment type="caution">
    <text evidence="3">The sequence shown here is derived from an EMBL/GenBank/DDBJ whole genome shotgun (WGS) entry which is preliminary data.</text>
</comment>
<name>A0A133PPD2_9FIRM</name>
<dbReference type="Proteomes" id="UP000070174">
    <property type="component" value="Unassembled WGS sequence"/>
</dbReference>
<feature type="coiled-coil region" evidence="1">
    <location>
        <begin position="35"/>
        <end position="69"/>
    </location>
</feature>
<dbReference type="AlphaFoldDB" id="A0A133PPD2"/>
<keyword evidence="2" id="KW-0472">Membrane</keyword>
<accession>A0A133PPD2</accession>
<dbReference type="RefSeq" id="WP_060800088.1">
    <property type="nucleotide sequence ID" value="NZ_KQ957097.1"/>
</dbReference>
<evidence type="ECO:0000313" key="3">
    <source>
        <dbReference type="EMBL" id="KXA30463.1"/>
    </source>
</evidence>
<evidence type="ECO:0000256" key="2">
    <source>
        <dbReference type="SAM" id="Phobius"/>
    </source>
</evidence>
<dbReference type="PATRIC" id="fig|54005.3.peg.911"/>
<sequence length="320" mass="37448">MNKNKKTFLSFVFIILSLILSYLGFSNLRYMESSYFNLTRENSSLLEKKNKTEEKIKNLSQDINLKNSKLDVISSEIEKFDILQNKSTEIEELNRELGDSLIPFEENRELKFFGISKEKVNSFTPLRGNFIDKDLLREDMEDNLRLLPFFIDSHYAYDLNRSIGKHNIKGFENLGLVEYLLKGDNYLLKSILLNDSSKISKLKDEKEAILEKEDNLLEVYENIYGLNKNSKNKNLKDLKVVKDKEKEDNEEEILNALCLDILNSSINYLKGYEIKNEDGLNKFKSKDEILMTEKIEGKKLITNYYRGVDEKAYTISEEKE</sequence>
<protein>
    <submittedName>
        <fullName evidence="3">Uncharacterized protein</fullName>
    </submittedName>
</protein>
<evidence type="ECO:0000313" key="4">
    <source>
        <dbReference type="Proteomes" id="UP000070174"/>
    </source>
</evidence>
<reference evidence="3 4" key="1">
    <citation type="submission" date="2016-01" db="EMBL/GenBank/DDBJ databases">
        <authorList>
            <person name="Oliw E.H."/>
        </authorList>
    </citation>
    <scope>NUCLEOTIDE SEQUENCE [LARGE SCALE GENOMIC DNA]</scope>
    <source>
        <strain evidence="3 4">CMW7756A</strain>
    </source>
</reference>
<keyword evidence="2" id="KW-1133">Transmembrane helix</keyword>
<proteinExistence type="predicted"/>
<gene>
    <name evidence="3" type="ORF">HMPREF3229_00926</name>
</gene>
<evidence type="ECO:0000256" key="1">
    <source>
        <dbReference type="SAM" id="Coils"/>
    </source>
</evidence>